<accession>A0A7Z9C7U5</accession>
<name>A0A7Z9C7U5_9ACTO</name>
<dbReference type="InterPro" id="IPR036291">
    <property type="entry name" value="NAD(P)-bd_dom_sf"/>
</dbReference>
<evidence type="ECO:0000256" key="2">
    <source>
        <dbReference type="ARBA" id="ARBA00023002"/>
    </source>
</evidence>
<dbReference type="InterPro" id="IPR002347">
    <property type="entry name" value="SDR_fam"/>
</dbReference>
<feature type="compositionally biased region" description="Low complexity" evidence="4">
    <location>
        <begin position="263"/>
        <end position="298"/>
    </location>
</feature>
<dbReference type="Gene3D" id="3.40.50.720">
    <property type="entry name" value="NAD(P)-binding Rossmann-like Domain"/>
    <property type="match status" value="1"/>
</dbReference>
<dbReference type="GO" id="GO:0016020">
    <property type="term" value="C:membrane"/>
    <property type="evidence" value="ECO:0007669"/>
    <property type="project" value="TreeGrafter"/>
</dbReference>
<dbReference type="EC" id="1.3.1.-" evidence="5"/>
<dbReference type="SUPFAM" id="SSF51735">
    <property type="entry name" value="NAD(P)-binding Rossmann-fold domains"/>
    <property type="match status" value="1"/>
</dbReference>
<evidence type="ECO:0000256" key="3">
    <source>
        <dbReference type="RuleBase" id="RU000363"/>
    </source>
</evidence>
<evidence type="ECO:0000256" key="1">
    <source>
        <dbReference type="ARBA" id="ARBA00006484"/>
    </source>
</evidence>
<gene>
    <name evidence="5" type="primary">actIII</name>
    <name evidence="5" type="ORF">NCTC10327_00438</name>
</gene>
<dbReference type="PRINTS" id="PR00081">
    <property type="entry name" value="GDHRDH"/>
</dbReference>
<evidence type="ECO:0000256" key="4">
    <source>
        <dbReference type="SAM" id="MobiDB-lite"/>
    </source>
</evidence>
<feature type="region of interest" description="Disordered" evidence="4">
    <location>
        <begin position="263"/>
        <end position="305"/>
    </location>
</feature>
<reference evidence="5 6" key="1">
    <citation type="submission" date="2018-11" db="EMBL/GenBank/DDBJ databases">
        <authorList>
            <consortium name="Pathogen Informatics"/>
        </authorList>
    </citation>
    <scope>NUCLEOTIDE SEQUENCE [LARGE SCALE GENOMIC DNA]</scope>
    <source>
        <strain evidence="5 6">NCTC10327</strain>
    </source>
</reference>
<proteinExistence type="inferred from homology"/>
<protein>
    <submittedName>
        <fullName evidence="5">Short-chain dehydrogenase</fullName>
        <ecNumber evidence="5">1.-.-.-</ecNumber>
        <ecNumber evidence="5">1.3.1.-</ecNumber>
    </submittedName>
</protein>
<dbReference type="RefSeq" id="WP_244924497.1">
    <property type="nucleotide sequence ID" value="NZ_UYIO01000001.1"/>
</dbReference>
<evidence type="ECO:0000313" key="6">
    <source>
        <dbReference type="Proteomes" id="UP000269974"/>
    </source>
</evidence>
<dbReference type="Proteomes" id="UP000269974">
    <property type="component" value="Unassembled WGS sequence"/>
</dbReference>
<dbReference type="PANTHER" id="PTHR44196:SF2">
    <property type="entry name" value="SHORT-CHAIN DEHYDROGENASE-RELATED"/>
    <property type="match status" value="1"/>
</dbReference>
<dbReference type="EMBL" id="UYIO01000001">
    <property type="protein sequence ID" value="VDG75751.1"/>
    <property type="molecule type" value="Genomic_DNA"/>
</dbReference>
<dbReference type="EC" id="1.-.-.-" evidence="5"/>
<dbReference type="GO" id="GO:0016491">
    <property type="term" value="F:oxidoreductase activity"/>
    <property type="evidence" value="ECO:0007669"/>
    <property type="project" value="UniProtKB-KW"/>
</dbReference>
<dbReference type="PRINTS" id="PR00080">
    <property type="entry name" value="SDRFAMILY"/>
</dbReference>
<sequence length="325" mass="33628">MTTINPSFTAPAGKPIALITGGTSGIGRAFARLLAQRGYNLVIVARGTTGLAETAAELQASGAACEQIRADLADPETVTALCEWVASRNFAFDVFVNNAGTGLYQPLATTDFAEAETALTVMGRAPVKLGGAVAQKMREAGSGQIINISSVQGFVPMGMYAAIKAFIRVWSESLALELAGTGVTVTAVLPGWVRSGFHRASGGRRSGVPDFLWLDPQQVAAAGLRAAERGKIRCTPSRRYQVIAFLAEKGPRRVVNRVARALRSAKSSASTKPSASVPASTPAESPAASSGSSTGTVAGTFNDGVGTNHDIIQATNAELGEHGVR</sequence>
<organism evidence="5 6">
    <name type="scientific">Actinobaculum suis</name>
    <dbReference type="NCBI Taxonomy" id="1657"/>
    <lineage>
        <taxon>Bacteria</taxon>
        <taxon>Bacillati</taxon>
        <taxon>Actinomycetota</taxon>
        <taxon>Actinomycetes</taxon>
        <taxon>Actinomycetales</taxon>
        <taxon>Actinomycetaceae</taxon>
        <taxon>Actinobaculum</taxon>
    </lineage>
</organism>
<dbReference type="AlphaFoldDB" id="A0A7Z9C7U5"/>
<dbReference type="CDD" id="cd05233">
    <property type="entry name" value="SDR_c"/>
    <property type="match status" value="1"/>
</dbReference>
<evidence type="ECO:0000313" key="5">
    <source>
        <dbReference type="EMBL" id="VDG75751.1"/>
    </source>
</evidence>
<keyword evidence="2 5" id="KW-0560">Oxidoreductase</keyword>
<dbReference type="Pfam" id="PF00106">
    <property type="entry name" value="adh_short"/>
    <property type="match status" value="1"/>
</dbReference>
<comment type="caution">
    <text evidence="5">The sequence shown here is derived from an EMBL/GenBank/DDBJ whole genome shotgun (WGS) entry which is preliminary data.</text>
</comment>
<dbReference type="PANTHER" id="PTHR44196">
    <property type="entry name" value="DEHYDROGENASE/REDUCTASE SDR FAMILY MEMBER 7B"/>
    <property type="match status" value="1"/>
</dbReference>
<comment type="similarity">
    <text evidence="1 3">Belongs to the short-chain dehydrogenases/reductases (SDR) family.</text>
</comment>